<dbReference type="InterPro" id="IPR043198">
    <property type="entry name" value="Cyclin/Ssn8"/>
</dbReference>
<feature type="compositionally biased region" description="Low complexity" evidence="3">
    <location>
        <begin position="451"/>
        <end position="465"/>
    </location>
</feature>
<evidence type="ECO:0000313" key="7">
    <source>
        <dbReference type="Proteomes" id="UP000594260"/>
    </source>
</evidence>
<dbReference type="Pfam" id="PF00134">
    <property type="entry name" value="Cyclin_N"/>
    <property type="match status" value="1"/>
</dbReference>
<feature type="compositionally biased region" description="Pro residues" evidence="3">
    <location>
        <begin position="524"/>
        <end position="544"/>
    </location>
</feature>
<comment type="similarity">
    <text evidence="2">Belongs to the cyclin family.</text>
</comment>
<dbReference type="GO" id="GO:0006357">
    <property type="term" value="P:regulation of transcription by RNA polymerase II"/>
    <property type="evidence" value="ECO:0007669"/>
    <property type="project" value="InterPro"/>
</dbReference>
<protein>
    <recommendedName>
        <fullName evidence="8">Cyclin K</fullName>
    </recommendedName>
</protein>
<feature type="compositionally biased region" description="Pro residues" evidence="3">
    <location>
        <begin position="381"/>
        <end position="390"/>
    </location>
</feature>
<dbReference type="Gene3D" id="1.10.472.10">
    <property type="entry name" value="Cyclin-like"/>
    <property type="match status" value="2"/>
</dbReference>
<feature type="region of interest" description="Disordered" evidence="3">
    <location>
        <begin position="258"/>
        <end position="605"/>
    </location>
</feature>
<dbReference type="KEGG" id="vde:111251775"/>
<dbReference type="AlphaFoldDB" id="A0A7M7MHW2"/>
<dbReference type="CDD" id="cd20531">
    <property type="entry name" value="CYCLIN_CCNK_rpt2"/>
    <property type="match status" value="1"/>
</dbReference>
<dbReference type="Pfam" id="PF21797">
    <property type="entry name" value="CycT2-like_C"/>
    <property type="match status" value="1"/>
</dbReference>
<dbReference type="Proteomes" id="UP000594260">
    <property type="component" value="Unplaced"/>
</dbReference>
<accession>A0A7M7MHW2</accession>
<dbReference type="GeneID" id="111251775"/>
<dbReference type="InParanoid" id="A0A7M7MHW2"/>
<feature type="domain" description="Cyclin-like" evidence="4">
    <location>
        <begin position="53"/>
        <end position="147"/>
    </location>
</feature>
<dbReference type="CDD" id="cd20530">
    <property type="entry name" value="CYCLIN_CCNK_rpt1"/>
    <property type="match status" value="1"/>
</dbReference>
<dbReference type="SMART" id="SM00385">
    <property type="entry name" value="CYCLIN"/>
    <property type="match status" value="2"/>
</dbReference>
<feature type="compositionally biased region" description="Low complexity" evidence="3">
    <location>
        <begin position="490"/>
        <end position="504"/>
    </location>
</feature>
<reference evidence="6" key="1">
    <citation type="submission" date="2021-01" db="UniProtKB">
        <authorList>
            <consortium name="EnsemblMetazoa"/>
        </authorList>
    </citation>
    <scope>IDENTIFICATION</scope>
</reference>
<proteinExistence type="inferred from homology"/>
<evidence type="ECO:0000256" key="3">
    <source>
        <dbReference type="SAM" id="MobiDB-lite"/>
    </source>
</evidence>
<keyword evidence="1 2" id="KW-0195">Cyclin</keyword>
<name>A0A7M7MHW2_VARDE</name>
<feature type="compositionally biased region" description="Basic and acidic residues" evidence="3">
    <location>
        <begin position="292"/>
        <end position="304"/>
    </location>
</feature>
<evidence type="ECO:0000259" key="4">
    <source>
        <dbReference type="SMART" id="SM00385"/>
    </source>
</evidence>
<feature type="domain" description="Cyclin C-terminal" evidence="5">
    <location>
        <begin position="156"/>
        <end position="279"/>
    </location>
</feature>
<sequence>MVTCKPPAKMSPPEIRFKMPNWYYDKQALRETPSFLDGISNVKEMRYRREGARFIMKVGTKLGLKCETTASGIVYFHRFYMFHSFKQFPRFITSCCCLFLAGKVEETPKKCKQIISTASEFLTQKQLETFGDDPKEEVMTLERILLKTIKFDLQVAHPYHFILRYAKAIHGDRDTIGQMVQMAWTFINDSLQSTLCLQWEPEIIAIAAIYLASKLSNFEISDWQGRTSSQRRWWEAFASEVSVELLEDICHQILDLYSTANPDTPQDSPPDEEEVCPTPPRRPPQRPPSPLSKKEKKEEPHTPQESKNLPMPPMPPLGMGSTVAPPPPLPKEPQFYAPPPSEPPSAIPVLGVTHPTAPPSSSQGTGGPFGGGGPPIGGLTPLPPVLPPPQHSLNQQPPHGPQAHPVLQQQPPPQQQQQPQQQSQVVPLPHNHANNHQTTTPVVPPPPPQAPVGAAGSAVPVLSSGLYSRPPPPLPRNHNSQGPPSAHVAGSPSVHSRPSPVVGVSPGGQGGYVPPGAASYFLHGPPPAVPPQDYSTPPPPPPHQYYPANPHHHRPPMGLPPTPSGNAPGPGGPIRDHYRPSNQHHPYMRGPAGQGNPYLMPPQRR</sequence>
<evidence type="ECO:0000313" key="6">
    <source>
        <dbReference type="EnsemblMetazoa" id="XP_022664497"/>
    </source>
</evidence>
<dbReference type="RefSeq" id="XP_022664497.1">
    <property type="nucleotide sequence ID" value="XM_022808762.1"/>
</dbReference>
<feature type="compositionally biased region" description="Gly residues" evidence="3">
    <location>
        <begin position="364"/>
        <end position="376"/>
    </location>
</feature>
<keyword evidence="7" id="KW-1185">Reference proteome</keyword>
<organism evidence="6 7">
    <name type="scientific">Varroa destructor</name>
    <name type="common">Honeybee mite</name>
    <dbReference type="NCBI Taxonomy" id="109461"/>
    <lineage>
        <taxon>Eukaryota</taxon>
        <taxon>Metazoa</taxon>
        <taxon>Ecdysozoa</taxon>
        <taxon>Arthropoda</taxon>
        <taxon>Chelicerata</taxon>
        <taxon>Arachnida</taxon>
        <taxon>Acari</taxon>
        <taxon>Parasitiformes</taxon>
        <taxon>Mesostigmata</taxon>
        <taxon>Gamasina</taxon>
        <taxon>Dermanyssoidea</taxon>
        <taxon>Varroidae</taxon>
        <taxon>Varroa</taxon>
    </lineage>
</organism>
<dbReference type="InterPro" id="IPR004367">
    <property type="entry name" value="Cyclin_C-dom"/>
</dbReference>
<dbReference type="EnsemblMetazoa" id="XM_022808762">
    <property type="protein sequence ID" value="XP_022664497"/>
    <property type="gene ID" value="LOC111251775"/>
</dbReference>
<feature type="compositionally biased region" description="Pro residues" evidence="3">
    <location>
        <begin position="324"/>
        <end position="346"/>
    </location>
</feature>
<dbReference type="GO" id="GO:0016538">
    <property type="term" value="F:cyclin-dependent protein serine/threonine kinase regulator activity"/>
    <property type="evidence" value="ECO:0007669"/>
    <property type="project" value="InterPro"/>
</dbReference>
<feature type="compositionally biased region" description="Pro residues" evidence="3">
    <location>
        <begin position="277"/>
        <end position="290"/>
    </location>
</feature>
<dbReference type="InterPro" id="IPR036915">
    <property type="entry name" value="Cyclin-like_sf"/>
</dbReference>
<feature type="compositionally biased region" description="Low complexity" evidence="3">
    <location>
        <begin position="405"/>
        <end position="429"/>
    </location>
</feature>
<evidence type="ECO:0000256" key="1">
    <source>
        <dbReference type="ARBA" id="ARBA00023127"/>
    </source>
</evidence>
<dbReference type="OMA" id="SHETMAS"/>
<dbReference type="RefSeq" id="XP_022664498.1">
    <property type="nucleotide sequence ID" value="XM_022808763.1"/>
</dbReference>
<dbReference type="SUPFAM" id="SSF47954">
    <property type="entry name" value="Cyclin-like"/>
    <property type="match status" value="2"/>
</dbReference>
<dbReference type="OrthoDB" id="25002at2759"/>
<evidence type="ECO:0008006" key="8">
    <source>
        <dbReference type="Google" id="ProtNLM"/>
    </source>
</evidence>
<dbReference type="EnsemblMetazoa" id="XM_022808763">
    <property type="protein sequence ID" value="XP_022664498"/>
    <property type="gene ID" value="LOC111251775"/>
</dbReference>
<feature type="domain" description="Cyclin-like" evidence="4">
    <location>
        <begin position="160"/>
        <end position="255"/>
    </location>
</feature>
<dbReference type="SMART" id="SM01332">
    <property type="entry name" value="Cyclin_C"/>
    <property type="match status" value="1"/>
</dbReference>
<evidence type="ECO:0000259" key="5">
    <source>
        <dbReference type="SMART" id="SM01332"/>
    </source>
</evidence>
<dbReference type="InterPro" id="IPR013763">
    <property type="entry name" value="Cyclin-like_dom"/>
</dbReference>
<dbReference type="InterPro" id="IPR006671">
    <property type="entry name" value="Cyclin_N"/>
</dbReference>
<dbReference type="PANTHER" id="PTHR10026">
    <property type="entry name" value="CYCLIN"/>
    <property type="match status" value="1"/>
</dbReference>
<evidence type="ECO:0000256" key="2">
    <source>
        <dbReference type="RuleBase" id="RU000383"/>
    </source>
</evidence>
<dbReference type="FunFam" id="1.10.472.10:FF:000021">
    <property type="entry name" value="Cyclin-K (Predicted)"/>
    <property type="match status" value="1"/>
</dbReference>